<feature type="domain" description="ABC transmembrane type-1" evidence="8">
    <location>
        <begin position="215"/>
        <end position="430"/>
    </location>
</feature>
<keyword evidence="10" id="KW-1185">Reference proteome</keyword>
<evidence type="ECO:0000256" key="3">
    <source>
        <dbReference type="ARBA" id="ARBA00022475"/>
    </source>
</evidence>
<proteinExistence type="inferred from homology"/>
<dbReference type="STRING" id="399736.SAMN04489720_1817"/>
<evidence type="ECO:0000256" key="2">
    <source>
        <dbReference type="ARBA" id="ARBA00022448"/>
    </source>
</evidence>
<feature type="transmembrane region" description="Helical" evidence="7">
    <location>
        <begin position="308"/>
        <end position="330"/>
    </location>
</feature>
<evidence type="ECO:0000256" key="6">
    <source>
        <dbReference type="ARBA" id="ARBA00023136"/>
    </source>
</evidence>
<feature type="transmembrane region" description="Helical" evidence="7">
    <location>
        <begin position="360"/>
        <end position="379"/>
    </location>
</feature>
<accession>A0A1G8DYB4</accession>
<keyword evidence="3" id="KW-1003">Cell membrane</keyword>
<dbReference type="Gene3D" id="1.10.3720.10">
    <property type="entry name" value="MetI-like"/>
    <property type="match status" value="1"/>
</dbReference>
<feature type="transmembrane region" description="Helical" evidence="7">
    <location>
        <begin position="251"/>
        <end position="271"/>
    </location>
</feature>
<dbReference type="PROSITE" id="PS50928">
    <property type="entry name" value="ABC_TM1"/>
    <property type="match status" value="1"/>
</dbReference>
<feature type="transmembrane region" description="Helical" evidence="7">
    <location>
        <begin position="134"/>
        <end position="151"/>
    </location>
</feature>
<comment type="subcellular location">
    <subcellularLocation>
        <location evidence="1 7">Cell membrane</location>
        <topology evidence="1 7">Multi-pass membrane protein</topology>
    </subcellularLocation>
</comment>
<dbReference type="PANTHER" id="PTHR30193:SF18">
    <property type="entry name" value="OSMOPROTECTIVE COMPOUNDS UPTAKE PERMEASE PROTEIN GGTC"/>
    <property type="match status" value="1"/>
</dbReference>
<gene>
    <name evidence="9" type="ORF">SAMN04489720_1817</name>
</gene>
<sequence>MTTMDLVGKLLQAVFGLGGFALLVVVLLLVLDREATALRSIIGRIVAAAVVLVATLASQLGLLDGVGWLTDQVRTAILLIGWPLTASLLIGLLLELAPERMRRSGRLAAHVLAAAAVVVGALVIEGAGETTIGAWPWAAALTISIVAVLGFTASRDDDSKPMLVFLVPAVALLTLGLIYPALRTALLAFTNAQGEFNGLDNFVWMFTQGTALVTLANTVVWVVLVPLVSTIVGLAYAVFIDKSAGEKVFKMLVFLPMAISFVGAGIIWKFMYAYRGPQQDQIGLINQILVLFGGDPQQILQNSPTNTLALIIVMIWIQTGFAMTVLSAAIKGVPTEQIEAASLDGASPWQRFTNVTVPGIRSSIVVVVTTISIATLKVFDIVRTMTGGNFDTSVVANEMYTQAFRAGEPGRGAALALILFVLVLPIVLYNVRILRQQREIR</sequence>
<feature type="transmembrane region" description="Helical" evidence="7">
    <location>
        <begin position="413"/>
        <end position="431"/>
    </location>
</feature>
<keyword evidence="5 7" id="KW-1133">Transmembrane helix</keyword>
<evidence type="ECO:0000256" key="4">
    <source>
        <dbReference type="ARBA" id="ARBA00022692"/>
    </source>
</evidence>
<reference evidence="10" key="1">
    <citation type="submission" date="2016-10" db="EMBL/GenBank/DDBJ databases">
        <authorList>
            <person name="Varghese N."/>
            <person name="Submissions S."/>
        </authorList>
    </citation>
    <scope>NUCLEOTIDE SEQUENCE [LARGE SCALE GENOMIC DNA]</scope>
    <source>
        <strain evidence="10">DSM 22002</strain>
    </source>
</reference>
<dbReference type="SUPFAM" id="SSF160964">
    <property type="entry name" value="MalF N-terminal region-like"/>
    <property type="match status" value="1"/>
</dbReference>
<evidence type="ECO:0000313" key="10">
    <source>
        <dbReference type="Proteomes" id="UP000198822"/>
    </source>
</evidence>
<dbReference type="AlphaFoldDB" id="A0A1G8DYB4"/>
<feature type="transmembrane region" description="Helical" evidence="7">
    <location>
        <begin position="75"/>
        <end position="95"/>
    </location>
</feature>
<feature type="transmembrane region" description="Helical" evidence="7">
    <location>
        <begin position="163"/>
        <end position="182"/>
    </location>
</feature>
<feature type="transmembrane region" description="Helical" evidence="7">
    <location>
        <begin position="107"/>
        <end position="128"/>
    </location>
</feature>
<dbReference type="InterPro" id="IPR051393">
    <property type="entry name" value="ABC_transporter_permease"/>
</dbReference>
<feature type="transmembrane region" description="Helical" evidence="7">
    <location>
        <begin position="219"/>
        <end position="239"/>
    </location>
</feature>
<keyword evidence="2 7" id="KW-0813">Transport</keyword>
<dbReference type="Proteomes" id="UP000198822">
    <property type="component" value="Chromosome I"/>
</dbReference>
<keyword evidence="9" id="KW-0762">Sugar transport</keyword>
<dbReference type="GO" id="GO:0005886">
    <property type="term" value="C:plasma membrane"/>
    <property type="evidence" value="ECO:0007669"/>
    <property type="project" value="UniProtKB-SubCell"/>
</dbReference>
<dbReference type="SUPFAM" id="SSF161098">
    <property type="entry name" value="MetI-like"/>
    <property type="match status" value="1"/>
</dbReference>
<feature type="transmembrane region" description="Helical" evidence="7">
    <location>
        <begin position="6"/>
        <end position="29"/>
    </location>
</feature>
<dbReference type="InterPro" id="IPR035906">
    <property type="entry name" value="MetI-like_sf"/>
</dbReference>
<dbReference type="Pfam" id="PF00528">
    <property type="entry name" value="BPD_transp_1"/>
    <property type="match status" value="1"/>
</dbReference>
<dbReference type="PANTHER" id="PTHR30193">
    <property type="entry name" value="ABC TRANSPORTER PERMEASE PROTEIN"/>
    <property type="match status" value="1"/>
</dbReference>
<dbReference type="CDD" id="cd06261">
    <property type="entry name" value="TM_PBP2"/>
    <property type="match status" value="1"/>
</dbReference>
<dbReference type="GO" id="GO:0055085">
    <property type="term" value="P:transmembrane transport"/>
    <property type="evidence" value="ECO:0007669"/>
    <property type="project" value="InterPro"/>
</dbReference>
<comment type="similarity">
    <text evidence="7">Belongs to the binding-protein-dependent transport system permease family.</text>
</comment>
<evidence type="ECO:0000313" key="9">
    <source>
        <dbReference type="EMBL" id="SDH62460.1"/>
    </source>
</evidence>
<organism evidence="9 10">
    <name type="scientific">Agrococcus jejuensis</name>
    <dbReference type="NCBI Taxonomy" id="399736"/>
    <lineage>
        <taxon>Bacteria</taxon>
        <taxon>Bacillati</taxon>
        <taxon>Actinomycetota</taxon>
        <taxon>Actinomycetes</taxon>
        <taxon>Micrococcales</taxon>
        <taxon>Microbacteriaceae</taxon>
        <taxon>Agrococcus</taxon>
    </lineage>
</organism>
<evidence type="ECO:0000259" key="8">
    <source>
        <dbReference type="PROSITE" id="PS50928"/>
    </source>
</evidence>
<evidence type="ECO:0000256" key="7">
    <source>
        <dbReference type="RuleBase" id="RU363032"/>
    </source>
</evidence>
<protein>
    <submittedName>
        <fullName evidence="9">ABC-type sugar transport system, permease component</fullName>
    </submittedName>
</protein>
<keyword evidence="6 7" id="KW-0472">Membrane</keyword>
<keyword evidence="4 7" id="KW-0812">Transmembrane</keyword>
<evidence type="ECO:0000256" key="5">
    <source>
        <dbReference type="ARBA" id="ARBA00022989"/>
    </source>
</evidence>
<name>A0A1G8DYB4_9MICO</name>
<dbReference type="EMBL" id="LT629695">
    <property type="protein sequence ID" value="SDH62460.1"/>
    <property type="molecule type" value="Genomic_DNA"/>
</dbReference>
<feature type="transmembrane region" description="Helical" evidence="7">
    <location>
        <begin position="41"/>
        <end position="63"/>
    </location>
</feature>
<dbReference type="InterPro" id="IPR000515">
    <property type="entry name" value="MetI-like"/>
</dbReference>
<evidence type="ECO:0000256" key="1">
    <source>
        <dbReference type="ARBA" id="ARBA00004651"/>
    </source>
</evidence>